<reference evidence="2" key="1">
    <citation type="submission" date="2016-04" db="EMBL/GenBank/DDBJ databases">
        <authorList>
            <person name="Lyu Z."/>
            <person name="Lyu W."/>
        </authorList>
    </citation>
    <scope>NUCLEOTIDE SEQUENCE [LARGE SCALE GENOMIC DNA]</scope>
    <source>
        <strain evidence="2">C44</strain>
    </source>
</reference>
<accession>A0A179T221</accession>
<comment type="caution">
    <text evidence="1">The sequence shown here is derived from an EMBL/GenBank/DDBJ whole genome shotgun (WGS) entry which is preliminary data.</text>
</comment>
<dbReference type="RefSeq" id="WP_157094310.1">
    <property type="nucleotide sequence ID" value="NZ_LWSG01000005.1"/>
</dbReference>
<dbReference type="InterPro" id="IPR036209">
    <property type="entry name" value="YwmB-like_sf"/>
</dbReference>
<gene>
    <name evidence="1" type="ORF">A6K24_17265</name>
</gene>
<sequence length="243" mass="28031">MRKKEIAIVAFTTMFIVFTLVTNHIGAEGNEAKISRIAEVMLNQDVQIDKWSLYSKKIVDKKSIKEVKQFVDQHRQYNWAYEQDNEVSKAIGVYVNEKKNIIEKLQLVTTLTNNQSQSYILYEVMGEGKQTNWNKMNEYFTNQSFDIFHENVTTFACVEGMLDDKMKVSLYEKSIEVLKEFDASPVEKLQEPDFISVSGKTSLWEDFIPTNNDEMNIQIAMRTDGMGNNTTLVIGTPIITSEY</sequence>
<dbReference type="STRING" id="152268.A6K24_17265"/>
<evidence type="ECO:0000313" key="1">
    <source>
        <dbReference type="EMBL" id="OAS88126.1"/>
    </source>
</evidence>
<evidence type="ECO:0008006" key="3">
    <source>
        <dbReference type="Google" id="ProtNLM"/>
    </source>
</evidence>
<proteinExistence type="predicted"/>
<keyword evidence="2" id="KW-1185">Reference proteome</keyword>
<dbReference type="SUPFAM" id="SSF143842">
    <property type="entry name" value="YwmB-like"/>
    <property type="match status" value="1"/>
</dbReference>
<protein>
    <recommendedName>
        <fullName evidence="3">YwmB family TATA-box binding protein</fullName>
    </recommendedName>
</protein>
<dbReference type="Gene3D" id="3.30.2030.10">
    <property type="entry name" value="YwmB-like"/>
    <property type="match status" value="1"/>
</dbReference>
<dbReference type="Pfam" id="PF08680">
    <property type="entry name" value="DUF1779"/>
    <property type="match status" value="1"/>
</dbReference>
<organism evidence="1 2">
    <name type="scientific">Metabacillus litoralis</name>
    <dbReference type="NCBI Taxonomy" id="152268"/>
    <lineage>
        <taxon>Bacteria</taxon>
        <taxon>Bacillati</taxon>
        <taxon>Bacillota</taxon>
        <taxon>Bacilli</taxon>
        <taxon>Bacillales</taxon>
        <taxon>Bacillaceae</taxon>
        <taxon>Metabacillus</taxon>
    </lineage>
</organism>
<dbReference type="OrthoDB" id="2374820at2"/>
<dbReference type="InterPro" id="IPR014794">
    <property type="entry name" value="DUF1779"/>
</dbReference>
<evidence type="ECO:0000313" key="2">
    <source>
        <dbReference type="Proteomes" id="UP000078534"/>
    </source>
</evidence>
<name>A0A179T221_9BACI</name>
<dbReference type="EMBL" id="LWSG01000005">
    <property type="protein sequence ID" value="OAS88126.1"/>
    <property type="molecule type" value="Genomic_DNA"/>
</dbReference>
<dbReference type="AlphaFoldDB" id="A0A179T221"/>
<dbReference type="Gene3D" id="3.30.360.40">
    <property type="entry name" value="YwmB-like"/>
    <property type="match status" value="1"/>
</dbReference>
<dbReference type="Proteomes" id="UP000078534">
    <property type="component" value="Unassembled WGS sequence"/>
</dbReference>